<dbReference type="AlphaFoldDB" id="A0A7Y9EH90"/>
<proteinExistence type="predicted"/>
<gene>
    <name evidence="1" type="ORF">BJY14_003595</name>
</gene>
<evidence type="ECO:0000313" key="1">
    <source>
        <dbReference type="EMBL" id="NYD47612.1"/>
    </source>
</evidence>
<keyword evidence="2" id="KW-1185">Reference proteome</keyword>
<name>A0A7Y9EH90_9ACTN</name>
<comment type="caution">
    <text evidence="1">The sequence shown here is derived from an EMBL/GenBank/DDBJ whole genome shotgun (WGS) entry which is preliminary data.</text>
</comment>
<accession>A0A7Y9EH90</accession>
<protein>
    <submittedName>
        <fullName evidence="1">Cytochrome P450</fullName>
    </submittedName>
</protein>
<dbReference type="RefSeq" id="WP_179844662.1">
    <property type="nucleotide sequence ID" value="NZ_JACCBA010000001.1"/>
</dbReference>
<organism evidence="1 2">
    <name type="scientific">Actinomadura luteofluorescens</name>
    <dbReference type="NCBI Taxonomy" id="46163"/>
    <lineage>
        <taxon>Bacteria</taxon>
        <taxon>Bacillati</taxon>
        <taxon>Actinomycetota</taxon>
        <taxon>Actinomycetes</taxon>
        <taxon>Streptosporangiales</taxon>
        <taxon>Thermomonosporaceae</taxon>
        <taxon>Actinomadura</taxon>
    </lineage>
</organism>
<dbReference type="EMBL" id="JACCBA010000001">
    <property type="protein sequence ID" value="NYD47612.1"/>
    <property type="molecule type" value="Genomic_DNA"/>
</dbReference>
<dbReference type="Proteomes" id="UP000529783">
    <property type="component" value="Unassembled WGS sequence"/>
</dbReference>
<reference evidence="1 2" key="1">
    <citation type="submission" date="2020-07" db="EMBL/GenBank/DDBJ databases">
        <title>Sequencing the genomes of 1000 actinobacteria strains.</title>
        <authorList>
            <person name="Klenk H.-P."/>
        </authorList>
    </citation>
    <scope>NUCLEOTIDE SEQUENCE [LARGE SCALE GENOMIC DNA]</scope>
    <source>
        <strain evidence="1 2">DSM 40398</strain>
    </source>
</reference>
<evidence type="ECO:0000313" key="2">
    <source>
        <dbReference type="Proteomes" id="UP000529783"/>
    </source>
</evidence>
<sequence>MAPTGRTAHPATTCLGAHLARHQVAIATGELLHRLPGPWSVSRIETARTPVGIDVLDLALAAPSTS</sequence>